<proteinExistence type="predicted"/>
<sequence length="195" mass="20146">MPRPLRISKTDATIESISGLAVTRCCIVGASGSVLVISCLTSPSFPSRCSSACSCCASVSGASFSKRKPEKRASTTPAGREVQSITWPCGASTSTTCCSISARLAPASSSPSRRRSARRAIIACRSMRYTSGPSARLRYASTQFQCDANASGASRSFTWSCCTLITMGTISARSSASTTAWLMSVVLPAAGGAVS</sequence>
<dbReference type="EMBL" id="JWZX01002292">
    <property type="protein sequence ID" value="KOO30112.1"/>
    <property type="molecule type" value="Genomic_DNA"/>
</dbReference>
<organism evidence="1 2">
    <name type="scientific">Chrysochromulina tobinii</name>
    <dbReference type="NCBI Taxonomy" id="1460289"/>
    <lineage>
        <taxon>Eukaryota</taxon>
        <taxon>Haptista</taxon>
        <taxon>Haptophyta</taxon>
        <taxon>Prymnesiophyceae</taxon>
        <taxon>Prymnesiales</taxon>
        <taxon>Chrysochromulinaceae</taxon>
        <taxon>Chrysochromulina</taxon>
    </lineage>
</organism>
<dbReference type="AlphaFoldDB" id="A0A0M0JUU8"/>
<feature type="non-terminal residue" evidence="1">
    <location>
        <position position="195"/>
    </location>
</feature>
<evidence type="ECO:0000313" key="2">
    <source>
        <dbReference type="Proteomes" id="UP000037460"/>
    </source>
</evidence>
<name>A0A0M0JUU8_9EUKA</name>
<keyword evidence="2" id="KW-1185">Reference proteome</keyword>
<accession>A0A0M0JUU8</accession>
<dbReference type="Proteomes" id="UP000037460">
    <property type="component" value="Unassembled WGS sequence"/>
</dbReference>
<protein>
    <submittedName>
        <fullName evidence="1">Uncharacterized protein</fullName>
    </submittedName>
</protein>
<comment type="caution">
    <text evidence="1">The sequence shown here is derived from an EMBL/GenBank/DDBJ whole genome shotgun (WGS) entry which is preliminary data.</text>
</comment>
<evidence type="ECO:0000313" key="1">
    <source>
        <dbReference type="EMBL" id="KOO30112.1"/>
    </source>
</evidence>
<reference evidence="2" key="1">
    <citation type="journal article" date="2015" name="PLoS Genet.">
        <title>Genome Sequence and Transcriptome Analyses of Chrysochromulina tobin: Metabolic Tools for Enhanced Algal Fitness in the Prominent Order Prymnesiales (Haptophyceae).</title>
        <authorList>
            <person name="Hovde B.T."/>
            <person name="Deodato C.R."/>
            <person name="Hunsperger H.M."/>
            <person name="Ryken S.A."/>
            <person name="Yost W."/>
            <person name="Jha R.K."/>
            <person name="Patterson J."/>
            <person name="Monnat R.J. Jr."/>
            <person name="Barlow S.B."/>
            <person name="Starkenburg S.R."/>
            <person name="Cattolico R.A."/>
        </authorList>
    </citation>
    <scope>NUCLEOTIDE SEQUENCE</scope>
    <source>
        <strain evidence="2">CCMP291</strain>
    </source>
</reference>
<gene>
    <name evidence="1" type="ORF">Ctob_015861</name>
</gene>